<proteinExistence type="predicted"/>
<dbReference type="InterPro" id="IPR036372">
    <property type="entry name" value="BEACH_dom_sf"/>
</dbReference>
<dbReference type="InterPro" id="IPR050865">
    <property type="entry name" value="BEACH_Domain"/>
</dbReference>
<dbReference type="SMART" id="SM00320">
    <property type="entry name" value="WD40"/>
    <property type="match status" value="3"/>
</dbReference>
<gene>
    <name evidence="3" type="ORF">JXQ802_LOCUS38184</name>
    <name evidence="2" type="ORF">PYM288_LOCUS24450</name>
</gene>
<dbReference type="PANTHER" id="PTHR13743:SF123">
    <property type="entry name" value="PROTEIN FAN"/>
    <property type="match status" value="1"/>
</dbReference>
<dbReference type="Pfam" id="PF02138">
    <property type="entry name" value="Beach"/>
    <property type="match status" value="1"/>
</dbReference>
<dbReference type="SUPFAM" id="SSF81837">
    <property type="entry name" value="BEACH domain"/>
    <property type="match status" value="1"/>
</dbReference>
<dbReference type="SMART" id="SM01026">
    <property type="entry name" value="Beach"/>
    <property type="match status" value="1"/>
</dbReference>
<feature type="non-terminal residue" evidence="2">
    <location>
        <position position="1"/>
    </location>
</feature>
<name>A0A814W260_9BILA</name>
<evidence type="ECO:0000259" key="1">
    <source>
        <dbReference type="PROSITE" id="PS50197"/>
    </source>
</evidence>
<dbReference type="Proteomes" id="UP000663870">
    <property type="component" value="Unassembled WGS sequence"/>
</dbReference>
<keyword evidence="5" id="KW-1185">Reference proteome</keyword>
<dbReference type="Proteomes" id="UP000663854">
    <property type="component" value="Unassembled WGS sequence"/>
</dbReference>
<dbReference type="EMBL" id="CAJNOL010002096">
    <property type="protein sequence ID" value="CAF1461274.1"/>
    <property type="molecule type" value="Genomic_DNA"/>
</dbReference>
<accession>A0A814W260</accession>
<dbReference type="InterPro" id="IPR036322">
    <property type="entry name" value="WD40_repeat_dom_sf"/>
</dbReference>
<evidence type="ECO:0000313" key="5">
    <source>
        <dbReference type="Proteomes" id="UP000663870"/>
    </source>
</evidence>
<dbReference type="AlphaFoldDB" id="A0A814W260"/>
<dbReference type="InterPro" id="IPR001680">
    <property type="entry name" value="WD40_rpt"/>
</dbReference>
<comment type="caution">
    <text evidence="2">The sequence shown here is derived from an EMBL/GenBank/DDBJ whole genome shotgun (WGS) entry which is preliminary data.</text>
</comment>
<protein>
    <recommendedName>
        <fullName evidence="1">BEACH domain-containing protein</fullName>
    </recommendedName>
</protein>
<sequence length="548" mass="63068">DTWKGVLTSDSDVKELLPEFYMSSQFNDDEDYEEHHQDGEFLLNQFDIDFGIRHDDVRVGDVLLPPWAENERDFVYKMRLALESDYVSQHLHEWIDLIFGYKQRGEEARQTDNLFHYLTYGVPDNHIPTSTEQYDEQLSLETQILEFGQVPKQLFFMPHPRKLTKYELEEYKEREKNSDINIPSASIDSDNNEIELKLIRPRIQSLSSIEQYDLGQFEFDSICRLHKTAVRRIVPHPLLPSTHLLTIGDDGFLRNYMVDRSKIDTFYFISSRPLTCLKSIPVYVSINTTERCSLAFIGSYDHSLYIYNLETGTSLLSQVLHDDIITDLYITNRSTPTLLCTSSNDATVRIWSLENLISIHNDSYIFQTNYHLSSIIHMQYDITFDSSCTCMYVLEEHCLLTVGCQDGSIYICNFQTGGILKQLTSTSPSLPILSLSLRSDGLFLAYISSRAVTVVDIITGTDVFTKTCLSDEQLFNTLFYSSHMLIIGLINGSCDVWNLRICEKIYTLNISDNISITTITYNDGMFFFGTNDGSVHSYVFASRHQLSI</sequence>
<dbReference type="InterPro" id="IPR015943">
    <property type="entry name" value="WD40/YVTN_repeat-like_dom_sf"/>
</dbReference>
<dbReference type="InterPro" id="IPR000409">
    <property type="entry name" value="BEACH_dom"/>
</dbReference>
<evidence type="ECO:0000313" key="3">
    <source>
        <dbReference type="EMBL" id="CAF1461274.1"/>
    </source>
</evidence>
<dbReference type="Gene3D" id="2.130.10.10">
    <property type="entry name" value="YVTN repeat-like/Quinoprotein amine dehydrogenase"/>
    <property type="match status" value="2"/>
</dbReference>
<dbReference type="PANTHER" id="PTHR13743">
    <property type="entry name" value="BEIGE/BEACH-RELATED"/>
    <property type="match status" value="1"/>
</dbReference>
<feature type="domain" description="BEACH" evidence="1">
    <location>
        <begin position="1"/>
        <end position="162"/>
    </location>
</feature>
<reference evidence="2" key="1">
    <citation type="submission" date="2021-02" db="EMBL/GenBank/DDBJ databases">
        <authorList>
            <person name="Nowell W R."/>
        </authorList>
    </citation>
    <scope>NUCLEOTIDE SEQUENCE</scope>
</reference>
<dbReference type="Gene3D" id="1.10.1540.10">
    <property type="entry name" value="BEACH domain"/>
    <property type="match status" value="1"/>
</dbReference>
<evidence type="ECO:0000313" key="4">
    <source>
        <dbReference type="Proteomes" id="UP000663854"/>
    </source>
</evidence>
<organism evidence="2 4">
    <name type="scientific">Rotaria sordida</name>
    <dbReference type="NCBI Taxonomy" id="392033"/>
    <lineage>
        <taxon>Eukaryota</taxon>
        <taxon>Metazoa</taxon>
        <taxon>Spiralia</taxon>
        <taxon>Gnathifera</taxon>
        <taxon>Rotifera</taxon>
        <taxon>Eurotatoria</taxon>
        <taxon>Bdelloidea</taxon>
        <taxon>Philodinida</taxon>
        <taxon>Philodinidae</taxon>
        <taxon>Rotaria</taxon>
    </lineage>
</organism>
<dbReference type="PROSITE" id="PS50197">
    <property type="entry name" value="BEACH"/>
    <property type="match status" value="1"/>
</dbReference>
<dbReference type="EMBL" id="CAJNOH010001232">
    <property type="protein sequence ID" value="CAF1193018.1"/>
    <property type="molecule type" value="Genomic_DNA"/>
</dbReference>
<evidence type="ECO:0000313" key="2">
    <source>
        <dbReference type="EMBL" id="CAF1193018.1"/>
    </source>
</evidence>
<dbReference type="SUPFAM" id="SSF50978">
    <property type="entry name" value="WD40 repeat-like"/>
    <property type="match status" value="1"/>
</dbReference>